<accession>A0A426XAD0</accession>
<dbReference type="AlphaFoldDB" id="A0A426XAD0"/>
<feature type="compositionally biased region" description="Basic and acidic residues" evidence="1">
    <location>
        <begin position="201"/>
        <end position="211"/>
    </location>
</feature>
<dbReference type="Proteomes" id="UP000287651">
    <property type="component" value="Unassembled WGS sequence"/>
</dbReference>
<evidence type="ECO:0000313" key="2">
    <source>
        <dbReference type="EMBL" id="RRT36437.1"/>
    </source>
</evidence>
<evidence type="ECO:0000256" key="1">
    <source>
        <dbReference type="SAM" id="MobiDB-lite"/>
    </source>
</evidence>
<feature type="compositionally biased region" description="Low complexity" evidence="1">
    <location>
        <begin position="115"/>
        <end position="131"/>
    </location>
</feature>
<gene>
    <name evidence="2" type="ORF">B296_00055559</name>
</gene>
<organism evidence="2 3">
    <name type="scientific">Ensete ventricosum</name>
    <name type="common">Abyssinian banana</name>
    <name type="synonym">Musa ensete</name>
    <dbReference type="NCBI Taxonomy" id="4639"/>
    <lineage>
        <taxon>Eukaryota</taxon>
        <taxon>Viridiplantae</taxon>
        <taxon>Streptophyta</taxon>
        <taxon>Embryophyta</taxon>
        <taxon>Tracheophyta</taxon>
        <taxon>Spermatophyta</taxon>
        <taxon>Magnoliopsida</taxon>
        <taxon>Liliopsida</taxon>
        <taxon>Zingiberales</taxon>
        <taxon>Musaceae</taxon>
        <taxon>Ensete</taxon>
    </lineage>
</organism>
<proteinExistence type="predicted"/>
<feature type="region of interest" description="Disordered" evidence="1">
    <location>
        <begin position="189"/>
        <end position="211"/>
    </location>
</feature>
<feature type="compositionally biased region" description="Polar residues" evidence="1">
    <location>
        <begin position="103"/>
        <end position="113"/>
    </location>
</feature>
<name>A0A426XAD0_ENSVE</name>
<comment type="caution">
    <text evidence="2">The sequence shown here is derived from an EMBL/GenBank/DDBJ whole genome shotgun (WGS) entry which is preliminary data.</text>
</comment>
<feature type="region of interest" description="Disordered" evidence="1">
    <location>
        <begin position="102"/>
        <end position="131"/>
    </location>
</feature>
<dbReference type="EMBL" id="AMZH03023617">
    <property type="protein sequence ID" value="RRT36437.1"/>
    <property type="molecule type" value="Genomic_DNA"/>
</dbReference>
<reference evidence="2 3" key="1">
    <citation type="journal article" date="2014" name="Agronomy (Basel)">
        <title>A Draft Genome Sequence for Ensete ventricosum, the Drought-Tolerant Tree Against Hunger.</title>
        <authorList>
            <person name="Harrison J."/>
            <person name="Moore K.A."/>
            <person name="Paszkiewicz K."/>
            <person name="Jones T."/>
            <person name="Grant M."/>
            <person name="Ambacheew D."/>
            <person name="Muzemil S."/>
            <person name="Studholme D.J."/>
        </authorList>
    </citation>
    <scope>NUCLEOTIDE SEQUENCE [LARGE SCALE GENOMIC DNA]</scope>
</reference>
<evidence type="ECO:0000313" key="3">
    <source>
        <dbReference type="Proteomes" id="UP000287651"/>
    </source>
</evidence>
<protein>
    <submittedName>
        <fullName evidence="2">Uncharacterized protein</fullName>
    </submittedName>
</protein>
<sequence length="211" mass="23052">MPVRQLIGTRTARYQAVPSKSAIDDQLREKEEGEEEGEKYLARAALPRFPCAMHHIEWVKILFPSVWVHCRPSGYASNHMENPHLDAFSGVVIKQPTGEAAASGQSLQFNTHPRSIPFPASDSSIASSQTSSGSQDVQLSLLKAHEDVIRSQIQFLQTQLHALEQQATYRPETPSGDVVPAVADLKGKSVITSDAATSKPDGAHQEDSEKV</sequence>